<dbReference type="Gene3D" id="1.10.260.40">
    <property type="entry name" value="lambda repressor-like DNA-binding domains"/>
    <property type="match status" value="1"/>
</dbReference>
<dbReference type="InterPro" id="IPR013324">
    <property type="entry name" value="RNA_pol_sigma_r3/r4-like"/>
</dbReference>
<dbReference type="Gene3D" id="3.10.450.50">
    <property type="match status" value="1"/>
</dbReference>
<comment type="subunit">
    <text evidence="1">Interacts transiently with the RNA polymerase catalytic core formed by RpoA, RpoB, RpoC and RpoZ (2 alpha, 1 beta, 1 beta' and 1 omega subunit) to form the RNA polymerase holoenzyme that can initiate transcription.</text>
</comment>
<dbReference type="Proteomes" id="UP001527099">
    <property type="component" value="Unassembled WGS sequence"/>
</dbReference>
<dbReference type="Pfam" id="PF12680">
    <property type="entry name" value="SnoaL_2"/>
    <property type="match status" value="1"/>
</dbReference>
<protein>
    <submittedName>
        <fullName evidence="3">RNA polymerase subunit sigma-70</fullName>
        <ecNumber evidence="3">2.7.7.6</ecNumber>
    </submittedName>
</protein>
<dbReference type="InterPro" id="IPR014305">
    <property type="entry name" value="RNA_pol_sigma-G_actinobac"/>
</dbReference>
<dbReference type="RefSeq" id="WP_244280254.1">
    <property type="nucleotide sequence ID" value="NZ_JAMDMW010000035.1"/>
</dbReference>
<dbReference type="InterPro" id="IPR036388">
    <property type="entry name" value="WH-like_DNA-bd_sf"/>
</dbReference>
<dbReference type="InterPro" id="IPR041413">
    <property type="entry name" value="MLTR_LBD"/>
</dbReference>
<keyword evidence="4" id="KW-1185">Reference proteome</keyword>
<dbReference type="CDD" id="cd00093">
    <property type="entry name" value="HTH_XRE"/>
    <property type="match status" value="1"/>
</dbReference>
<dbReference type="EC" id="2.7.7.6" evidence="3"/>
<dbReference type="NCBIfam" id="TIGR02937">
    <property type="entry name" value="sigma70-ECF"/>
    <property type="match status" value="1"/>
</dbReference>
<dbReference type="InterPro" id="IPR032710">
    <property type="entry name" value="NTF2-like_dom_sf"/>
</dbReference>
<dbReference type="InterPro" id="IPR037401">
    <property type="entry name" value="SnoaL-like"/>
</dbReference>
<dbReference type="InterPro" id="IPR010982">
    <property type="entry name" value="Lambda_DNA-bd_dom_sf"/>
</dbReference>
<comment type="caution">
    <text evidence="3">The sequence shown here is derived from an EMBL/GenBank/DDBJ whole genome shotgun (WGS) entry which is preliminary data.</text>
</comment>
<dbReference type="Gene3D" id="1.10.10.10">
    <property type="entry name" value="Winged helix-like DNA-binding domain superfamily/Winged helix DNA-binding domain"/>
    <property type="match status" value="1"/>
</dbReference>
<evidence type="ECO:0000256" key="1">
    <source>
        <dbReference type="ARBA" id="ARBA00011344"/>
    </source>
</evidence>
<dbReference type="SUPFAM" id="SSF88946">
    <property type="entry name" value="Sigma2 domain of RNA polymerase sigma factors"/>
    <property type="match status" value="1"/>
</dbReference>
<gene>
    <name evidence="3" type="ORF">M5X19_19560</name>
</gene>
<dbReference type="PROSITE" id="PS50943">
    <property type="entry name" value="HTH_CROC1"/>
    <property type="match status" value="1"/>
</dbReference>
<evidence type="ECO:0000313" key="3">
    <source>
        <dbReference type="EMBL" id="MCY9695082.1"/>
    </source>
</evidence>
<dbReference type="Gene3D" id="3.30.450.180">
    <property type="match status" value="1"/>
</dbReference>
<dbReference type="SMART" id="SM00530">
    <property type="entry name" value="HTH_XRE"/>
    <property type="match status" value="1"/>
</dbReference>
<dbReference type="NCBIfam" id="NF006089">
    <property type="entry name" value="PRK08241.1"/>
    <property type="match status" value="1"/>
</dbReference>
<accession>A0ABT4GFV8</accession>
<dbReference type="SUPFAM" id="SSF54427">
    <property type="entry name" value="NTF2-like"/>
    <property type="match status" value="1"/>
</dbReference>
<dbReference type="InterPro" id="IPR007627">
    <property type="entry name" value="RNA_pol_sigma70_r2"/>
</dbReference>
<dbReference type="EMBL" id="JAMDMX010000061">
    <property type="protein sequence ID" value="MCY9695082.1"/>
    <property type="molecule type" value="Genomic_DNA"/>
</dbReference>
<sequence length="611" mass="70146">MKENPPSLSLGDFLRARRERLTPEEVGLPSYGRRRTPGLRREEVAQLAHMGTSWYTSLEQGRDINPSEQVLDSLAEALKLSVDERRHLHMLAKAAEVKGDKPEQEVSAGLERTVLALEPNPAFILGRYWDLLMWNQAAEIVFHLPEFSKGSGQHTNWMRRFLTDSSLRTNNLDWDAKAQVMIAQFRADYAHFPQDERFGKLTEEFMQISELFRSYWPRHDVQLVADCHKRWKDPCIGEMEFEHVTLQPPGNQDLKIMIFTASPATSERLKSLLRKFKYHNRGNMTEKPIELELFEEFRTELTSYCYRMLGSIFDADDAVQDTLIRAWQSWDQFRQEASPRSWIYRIATNVCLDKLRYTKRRALPMDLSGPAVSIVEPRTVLPHTSWIWPVPDTACDPVDLLVRKDTLRLSFIALLQTLPPRQRAVLILNDVLRWSAKQTAEAMGMTSVAVNSALQRARATMTRANLRSDELRDMDAEADRQLLTRYVEAFERYDIDVLMELFHENASLSMPPFVMWVRGHANLASFYAATRSHCFGSRLLPVSANGKNPAYAQYAPDGPDGTLKPWGIHVLEIKDGKIGHIHTFIDTALYSRFGLPTQLDARPAISKQSDE</sequence>
<dbReference type="NCBIfam" id="TIGR02960">
    <property type="entry name" value="SigX5"/>
    <property type="match status" value="1"/>
</dbReference>
<keyword evidence="3" id="KW-0808">Transferase</keyword>
<dbReference type="Pfam" id="PF13560">
    <property type="entry name" value="HTH_31"/>
    <property type="match status" value="1"/>
</dbReference>
<keyword evidence="3" id="KW-0548">Nucleotidyltransferase</keyword>
<dbReference type="SUPFAM" id="SSF88659">
    <property type="entry name" value="Sigma3 and sigma4 domains of RNA polymerase sigma factors"/>
    <property type="match status" value="1"/>
</dbReference>
<dbReference type="Gene3D" id="1.10.1740.10">
    <property type="match status" value="1"/>
</dbReference>
<reference evidence="3 4" key="1">
    <citation type="submission" date="2022-05" db="EMBL/GenBank/DDBJ databases">
        <title>Genome Sequencing of Bee-Associated Microbes.</title>
        <authorList>
            <person name="Dunlap C."/>
        </authorList>
    </citation>
    <scope>NUCLEOTIDE SEQUENCE [LARGE SCALE GENOMIC DNA]</scope>
    <source>
        <strain evidence="3 4">NRRL B-14421</strain>
    </source>
</reference>
<proteinExistence type="predicted"/>
<evidence type="ECO:0000259" key="2">
    <source>
        <dbReference type="PROSITE" id="PS50943"/>
    </source>
</evidence>
<organism evidence="3 4">
    <name type="scientific">Paenibacillus alginolyticus</name>
    <dbReference type="NCBI Taxonomy" id="59839"/>
    <lineage>
        <taxon>Bacteria</taxon>
        <taxon>Bacillati</taxon>
        <taxon>Bacillota</taxon>
        <taxon>Bacilli</taxon>
        <taxon>Bacillales</taxon>
        <taxon>Paenibacillaceae</taxon>
        <taxon>Paenibacillus</taxon>
    </lineage>
</organism>
<dbReference type="SUPFAM" id="SSF47413">
    <property type="entry name" value="lambda repressor-like DNA-binding domains"/>
    <property type="match status" value="1"/>
</dbReference>
<dbReference type="InterPro" id="IPR014284">
    <property type="entry name" value="RNA_pol_sigma-70_dom"/>
</dbReference>
<dbReference type="InterPro" id="IPR001387">
    <property type="entry name" value="Cro/C1-type_HTH"/>
</dbReference>
<dbReference type="PANTHER" id="PTHR35010">
    <property type="entry name" value="BLL4672 PROTEIN-RELATED"/>
    <property type="match status" value="1"/>
</dbReference>
<feature type="domain" description="HTH cro/C1-type" evidence="2">
    <location>
        <begin position="38"/>
        <end position="85"/>
    </location>
</feature>
<dbReference type="InterPro" id="IPR013249">
    <property type="entry name" value="RNA_pol_sigma70_r4_t2"/>
</dbReference>
<dbReference type="GO" id="GO:0003899">
    <property type="term" value="F:DNA-directed RNA polymerase activity"/>
    <property type="evidence" value="ECO:0007669"/>
    <property type="project" value="UniProtKB-EC"/>
</dbReference>
<dbReference type="Pfam" id="PF17765">
    <property type="entry name" value="MLTR_LBD"/>
    <property type="match status" value="1"/>
</dbReference>
<dbReference type="Pfam" id="PF04542">
    <property type="entry name" value="Sigma70_r2"/>
    <property type="match status" value="1"/>
</dbReference>
<evidence type="ECO:0000313" key="4">
    <source>
        <dbReference type="Proteomes" id="UP001527099"/>
    </source>
</evidence>
<dbReference type="Pfam" id="PF08281">
    <property type="entry name" value="Sigma70_r4_2"/>
    <property type="match status" value="1"/>
</dbReference>
<name>A0ABT4GFV8_9BACL</name>
<dbReference type="CDD" id="cd06171">
    <property type="entry name" value="Sigma70_r4"/>
    <property type="match status" value="1"/>
</dbReference>
<dbReference type="InterPro" id="IPR013325">
    <property type="entry name" value="RNA_pol_sigma_r2"/>
</dbReference>